<evidence type="ECO:0000256" key="1">
    <source>
        <dbReference type="SAM" id="Phobius"/>
    </source>
</evidence>
<protein>
    <submittedName>
        <fullName evidence="2">Uncharacterized protein</fullName>
    </submittedName>
</protein>
<comment type="caution">
    <text evidence="2">The sequence shown here is derived from an EMBL/GenBank/DDBJ whole genome shotgun (WGS) entry which is preliminary data.</text>
</comment>
<feature type="non-terminal residue" evidence="2">
    <location>
        <position position="60"/>
    </location>
</feature>
<accession>A0A1Y3BS61</accession>
<organism evidence="2 3">
    <name type="scientific">Euroglyphus maynei</name>
    <name type="common">Mayne's house dust mite</name>
    <dbReference type="NCBI Taxonomy" id="6958"/>
    <lineage>
        <taxon>Eukaryota</taxon>
        <taxon>Metazoa</taxon>
        <taxon>Ecdysozoa</taxon>
        <taxon>Arthropoda</taxon>
        <taxon>Chelicerata</taxon>
        <taxon>Arachnida</taxon>
        <taxon>Acari</taxon>
        <taxon>Acariformes</taxon>
        <taxon>Sarcoptiformes</taxon>
        <taxon>Astigmata</taxon>
        <taxon>Psoroptidia</taxon>
        <taxon>Analgoidea</taxon>
        <taxon>Pyroglyphidae</taxon>
        <taxon>Pyroglyphinae</taxon>
        <taxon>Euroglyphus</taxon>
    </lineage>
</organism>
<dbReference type="AlphaFoldDB" id="A0A1Y3BS61"/>
<keyword evidence="1" id="KW-1133">Transmembrane helix</keyword>
<keyword evidence="3" id="KW-1185">Reference proteome</keyword>
<feature type="transmembrane region" description="Helical" evidence="1">
    <location>
        <begin position="34"/>
        <end position="56"/>
    </location>
</feature>
<evidence type="ECO:0000313" key="3">
    <source>
        <dbReference type="Proteomes" id="UP000194236"/>
    </source>
</evidence>
<name>A0A1Y3BS61_EURMA</name>
<proteinExistence type="predicted"/>
<gene>
    <name evidence="2" type="ORF">BLA29_012901</name>
</gene>
<dbReference type="OrthoDB" id="10603730at2759"/>
<evidence type="ECO:0000313" key="2">
    <source>
        <dbReference type="EMBL" id="OTF83602.1"/>
    </source>
</evidence>
<reference evidence="2 3" key="1">
    <citation type="submission" date="2017-03" db="EMBL/GenBank/DDBJ databases">
        <title>Genome Survey of Euroglyphus maynei.</title>
        <authorList>
            <person name="Arlian L.G."/>
            <person name="Morgan M.S."/>
            <person name="Rider S.D."/>
        </authorList>
    </citation>
    <scope>NUCLEOTIDE SEQUENCE [LARGE SCALE GENOMIC DNA]</scope>
    <source>
        <strain evidence="2">Arlian Lab</strain>
        <tissue evidence="2">Whole body</tissue>
    </source>
</reference>
<keyword evidence="1" id="KW-0472">Membrane</keyword>
<keyword evidence="1" id="KW-0812">Transmembrane</keyword>
<sequence>MPSVAGKKDADADDDEDIVEMIEKRRWLLQWKLILQYLMLNLCTMAIVLIIVTYGLDLFH</sequence>
<dbReference type="EMBL" id="MUJZ01002981">
    <property type="protein sequence ID" value="OTF83602.1"/>
    <property type="molecule type" value="Genomic_DNA"/>
</dbReference>
<dbReference type="Proteomes" id="UP000194236">
    <property type="component" value="Unassembled WGS sequence"/>
</dbReference>